<dbReference type="PANTHER" id="PTHR11895">
    <property type="entry name" value="TRANSAMIDASE"/>
    <property type="match status" value="1"/>
</dbReference>
<dbReference type="InterPro" id="IPR000120">
    <property type="entry name" value="Amidase"/>
</dbReference>
<dbReference type="SUPFAM" id="SSF75304">
    <property type="entry name" value="Amidase signature (AS) enzymes"/>
    <property type="match status" value="1"/>
</dbReference>
<organism evidence="3 4">
    <name type="scientific">Desulfobotulus pelophilus</name>
    <dbReference type="NCBI Taxonomy" id="2823377"/>
    <lineage>
        <taxon>Bacteria</taxon>
        <taxon>Pseudomonadati</taxon>
        <taxon>Thermodesulfobacteriota</taxon>
        <taxon>Desulfobacteria</taxon>
        <taxon>Desulfobacterales</taxon>
        <taxon>Desulfobacteraceae</taxon>
        <taxon>Desulfobotulus</taxon>
    </lineage>
</organism>
<protein>
    <submittedName>
        <fullName evidence="3">Amidase family protein</fullName>
    </submittedName>
</protein>
<dbReference type="RefSeq" id="WP_265424006.1">
    <property type="nucleotide sequence ID" value="NZ_JAPFPW010000003.1"/>
</dbReference>
<dbReference type="PROSITE" id="PS00571">
    <property type="entry name" value="AMIDASES"/>
    <property type="match status" value="1"/>
</dbReference>
<keyword evidence="4" id="KW-1185">Reference proteome</keyword>
<accession>A0ABT3N6T1</accession>
<dbReference type="EMBL" id="JAPFPW010000003">
    <property type="protein sequence ID" value="MCW7753149.1"/>
    <property type="molecule type" value="Genomic_DNA"/>
</dbReference>
<proteinExistence type="inferred from homology"/>
<evidence type="ECO:0000313" key="3">
    <source>
        <dbReference type="EMBL" id="MCW7753149.1"/>
    </source>
</evidence>
<reference evidence="3 4" key="1">
    <citation type="submission" date="2022-11" db="EMBL/GenBank/DDBJ databases">
        <title>Desulfobotulus tamanensis H1 sp. nov. - anaerobic, alkaliphilic, sulphate reducing bacterium isolated from terrestrial mud volcano.</title>
        <authorList>
            <person name="Frolova A."/>
            <person name="Merkel A.Y."/>
            <person name="Slobodkin A.I."/>
        </authorList>
    </citation>
    <scope>NUCLEOTIDE SEQUENCE [LARGE SCALE GENOMIC DNA]</scope>
    <source>
        <strain evidence="3 4">H1</strain>
    </source>
</reference>
<evidence type="ECO:0000256" key="1">
    <source>
        <dbReference type="ARBA" id="ARBA00009199"/>
    </source>
</evidence>
<evidence type="ECO:0000313" key="4">
    <source>
        <dbReference type="Proteomes" id="UP001209681"/>
    </source>
</evidence>
<dbReference type="Gene3D" id="3.90.1300.10">
    <property type="entry name" value="Amidase signature (AS) domain"/>
    <property type="match status" value="1"/>
</dbReference>
<dbReference type="Proteomes" id="UP001209681">
    <property type="component" value="Unassembled WGS sequence"/>
</dbReference>
<feature type="domain" description="Amidase" evidence="2">
    <location>
        <begin position="25"/>
        <end position="390"/>
    </location>
</feature>
<name>A0ABT3N6T1_9BACT</name>
<dbReference type="Pfam" id="PF01425">
    <property type="entry name" value="Amidase"/>
    <property type="match status" value="1"/>
</dbReference>
<comment type="similarity">
    <text evidence="1">Belongs to the amidase family.</text>
</comment>
<dbReference type="InterPro" id="IPR020556">
    <property type="entry name" value="Amidase_CS"/>
</dbReference>
<dbReference type="InterPro" id="IPR023631">
    <property type="entry name" value="Amidase_dom"/>
</dbReference>
<dbReference type="InterPro" id="IPR036928">
    <property type="entry name" value="AS_sf"/>
</dbReference>
<sequence>MKEYAAYDGMGLADLIRKGDVSRAEVLEAALARAERLNPRLNVIVHMFKERARQMVQEGPHNGPFSGVPFLLKDLMDNFAGEPISMGSRAVREIPADHSELVSRYLATGVIPFGKTSTPEFGLTITTEPKAFGPAHNPWKEGFSTGGSSGGSAAAVAAGIVPMASANDGGGSIRFPAACCGVVGFKPSRGLTPVGPEFGEPWEGAVSGHVITRSVRDSAAMLDAVSGPETGAAYRVSRLDRSCLAACEEVPGSLRIAVSSRPMVKTGVDEEARKGLSKTVHLLQSMGHCVDEADPAVDRSRFWKDYLTVVCGHTAALVYRVKQKGGMVAVRKLEPATRNMAALGRSLSAMDFVRAKEGWHSVQLEMGRFFEKWDVLLTPSLIGPPARHGVIPPSAVEEALLVAGSWLPGSRVLLQSGLARFFAAPTLSRMAFTICGNITGQPGISLPLHWTDEGLPLGMLFTAAMGRDATLFSLAGQLERAAPWADRRPRL</sequence>
<comment type="caution">
    <text evidence="3">The sequence shown here is derived from an EMBL/GenBank/DDBJ whole genome shotgun (WGS) entry which is preliminary data.</text>
</comment>
<dbReference type="PANTHER" id="PTHR11895:SF7">
    <property type="entry name" value="GLUTAMYL-TRNA(GLN) AMIDOTRANSFERASE SUBUNIT A, MITOCHONDRIAL"/>
    <property type="match status" value="1"/>
</dbReference>
<evidence type="ECO:0000259" key="2">
    <source>
        <dbReference type="Pfam" id="PF01425"/>
    </source>
</evidence>
<gene>
    <name evidence="3" type="ORF">OOT00_04020</name>
</gene>